<evidence type="ECO:0000259" key="2">
    <source>
        <dbReference type="Pfam" id="PF06985"/>
    </source>
</evidence>
<sequence length="321" mass="36528">MSQPQSSARDDNEAQGLKPTEQQYKHTPISIKLGSESIRLLRLYPSCCCAAPHFQEKENLLHVDDENDICEDCFNKRLRYGNHSRSLPLCLGSPCPGHDFHNIVVQAASDWRDEFLLVRNGGQRKRVSLADMLQINHDSGNKWALCTNCEDHWTAALQKTNLVDTMLCKDFDCTTKRSLNCCSIIRCDIEEKSLNDAPPYEALSYAWGSPKLECKIQCGSQFMLITKSCHEALEALRPHCGNEVLGSHEGCCNAEPRLFWIDAICIDQTSLSERSHQVDLMPTIYNKAYRVMVWPGPFDEKIGETLAYYRRKETNIFSESE</sequence>
<organism evidence="3 4">
    <name type="scientific">Didymella rabiei</name>
    <name type="common">Chickpea ascochyta blight fungus</name>
    <name type="synonym">Mycosphaerella rabiei</name>
    <dbReference type="NCBI Taxonomy" id="5454"/>
    <lineage>
        <taxon>Eukaryota</taxon>
        <taxon>Fungi</taxon>
        <taxon>Dikarya</taxon>
        <taxon>Ascomycota</taxon>
        <taxon>Pezizomycotina</taxon>
        <taxon>Dothideomycetes</taxon>
        <taxon>Pleosporomycetidae</taxon>
        <taxon>Pleosporales</taxon>
        <taxon>Pleosporineae</taxon>
        <taxon>Didymellaceae</taxon>
        <taxon>Ascochyta</taxon>
    </lineage>
</organism>
<dbReference type="PANTHER" id="PTHR24148">
    <property type="entry name" value="ANKYRIN REPEAT DOMAIN-CONTAINING PROTEIN 39 HOMOLOG-RELATED"/>
    <property type="match status" value="1"/>
</dbReference>
<evidence type="ECO:0000256" key="1">
    <source>
        <dbReference type="SAM" id="MobiDB-lite"/>
    </source>
</evidence>
<feature type="domain" description="Heterokaryon incompatibility" evidence="2">
    <location>
        <begin position="200"/>
        <end position="304"/>
    </location>
</feature>
<gene>
    <name evidence="3" type="ORF">ST47_g1561</name>
</gene>
<accession>A0A163KVW9</accession>
<dbReference type="InterPro" id="IPR010730">
    <property type="entry name" value="HET"/>
</dbReference>
<dbReference type="InterPro" id="IPR052895">
    <property type="entry name" value="HetReg/Transcr_Mod"/>
</dbReference>
<comment type="caution">
    <text evidence="3">The sequence shown here is derived from an EMBL/GenBank/DDBJ whole genome shotgun (WGS) entry which is preliminary data.</text>
</comment>
<feature type="region of interest" description="Disordered" evidence="1">
    <location>
        <begin position="1"/>
        <end position="26"/>
    </location>
</feature>
<proteinExistence type="predicted"/>
<dbReference type="PANTHER" id="PTHR24148:SF64">
    <property type="entry name" value="HETEROKARYON INCOMPATIBILITY DOMAIN-CONTAINING PROTEIN"/>
    <property type="match status" value="1"/>
</dbReference>
<reference evidence="3 4" key="1">
    <citation type="journal article" date="2016" name="Sci. Rep.">
        <title>Draft genome sequencing and secretome analysis of fungal phytopathogen Ascochyta rabiei provides insight into the necrotrophic effector repertoire.</title>
        <authorList>
            <person name="Verma S."/>
            <person name="Gazara R.K."/>
            <person name="Nizam S."/>
            <person name="Parween S."/>
            <person name="Chattopadhyay D."/>
            <person name="Verma P.K."/>
        </authorList>
    </citation>
    <scope>NUCLEOTIDE SEQUENCE [LARGE SCALE GENOMIC DNA]</scope>
    <source>
        <strain evidence="3 4">ArDII</strain>
    </source>
</reference>
<name>A0A163KVW9_DIDRA</name>
<dbReference type="Proteomes" id="UP000076837">
    <property type="component" value="Unassembled WGS sequence"/>
</dbReference>
<evidence type="ECO:0000313" key="3">
    <source>
        <dbReference type="EMBL" id="KZM27288.1"/>
    </source>
</evidence>
<protein>
    <recommendedName>
        <fullName evidence="2">Heterokaryon incompatibility domain-containing protein</fullName>
    </recommendedName>
</protein>
<dbReference type="Pfam" id="PF06985">
    <property type="entry name" value="HET"/>
    <property type="match status" value="1"/>
</dbReference>
<keyword evidence="4" id="KW-1185">Reference proteome</keyword>
<dbReference type="EMBL" id="JYNV01000073">
    <property type="protein sequence ID" value="KZM27288.1"/>
    <property type="molecule type" value="Genomic_DNA"/>
</dbReference>
<evidence type="ECO:0000313" key="4">
    <source>
        <dbReference type="Proteomes" id="UP000076837"/>
    </source>
</evidence>
<dbReference type="AlphaFoldDB" id="A0A163KVW9"/>